<comment type="pathway">
    <text evidence="10">Amino-acid biosynthesis; L-arginine biosynthesis; L-ornithine and N-acetyl-L-glutamate from L-glutamate and N(2)-acetyl-L-ornithine (cyclic): step 1/1.</text>
</comment>
<feature type="site" description="Involved in the stabilization of negative charge on the oxyanion by the formation of the oxyanion hole" evidence="10">
    <location>
        <position position="114"/>
    </location>
</feature>
<evidence type="ECO:0000256" key="6">
    <source>
        <dbReference type="ARBA" id="ARBA00022813"/>
    </source>
</evidence>
<evidence type="ECO:0000256" key="9">
    <source>
        <dbReference type="ARBA" id="ARBA00049439"/>
    </source>
</evidence>
<comment type="similarity">
    <text evidence="1 10">Belongs to the ArgJ family.</text>
</comment>
<dbReference type="GO" id="GO:0006526">
    <property type="term" value="P:L-arginine biosynthetic process"/>
    <property type="evidence" value="ECO:0007669"/>
    <property type="project" value="UniProtKB-UniRule"/>
</dbReference>
<dbReference type="GO" id="GO:0005737">
    <property type="term" value="C:cytoplasm"/>
    <property type="evidence" value="ECO:0007669"/>
    <property type="project" value="UniProtKB-SubCell"/>
</dbReference>
<dbReference type="MEROPS" id="T05.002"/>
<dbReference type="AlphaFoldDB" id="E6LKU6"/>
<reference evidence="11 12" key="1">
    <citation type="submission" date="2010-12" db="EMBL/GenBank/DDBJ databases">
        <authorList>
            <person name="Muzny D."/>
            <person name="Qin X."/>
            <person name="Deng J."/>
            <person name="Jiang H."/>
            <person name="Liu Y."/>
            <person name="Qu J."/>
            <person name="Song X.-Z."/>
            <person name="Zhang L."/>
            <person name="Thornton R."/>
            <person name="Coyle M."/>
            <person name="Francisco L."/>
            <person name="Jackson L."/>
            <person name="Javaid M."/>
            <person name="Korchina V."/>
            <person name="Kovar C."/>
            <person name="Mata R."/>
            <person name="Mathew T."/>
            <person name="Ngo R."/>
            <person name="Nguyen L."/>
            <person name="Nguyen N."/>
            <person name="Okwuonu G."/>
            <person name="Ongeri F."/>
            <person name="Pham C."/>
            <person name="Simmons D."/>
            <person name="Wilczek-Boney K."/>
            <person name="Hale W."/>
            <person name="Jakkamsetti A."/>
            <person name="Pham P."/>
            <person name="Ruth R."/>
            <person name="San Lucas F."/>
            <person name="Warren J."/>
            <person name="Zhang J."/>
            <person name="Zhao Z."/>
            <person name="Zhou C."/>
            <person name="Zhu D."/>
            <person name="Lee S."/>
            <person name="Bess C."/>
            <person name="Blankenburg K."/>
            <person name="Forbes L."/>
            <person name="Fu Q."/>
            <person name="Gubbala S."/>
            <person name="Hirani K."/>
            <person name="Jayaseelan J.C."/>
            <person name="Lara F."/>
            <person name="Munidasa M."/>
            <person name="Palculict T."/>
            <person name="Patil S."/>
            <person name="Pu L.-L."/>
            <person name="Saada N."/>
            <person name="Tang L."/>
            <person name="Weissenberger G."/>
            <person name="Zhu Y."/>
            <person name="Hemphill L."/>
            <person name="Shang Y."/>
            <person name="Youmans B."/>
            <person name="Ayvaz T."/>
            <person name="Ross M."/>
            <person name="Santibanez J."/>
            <person name="Aqrawi P."/>
            <person name="Gross S."/>
            <person name="Joshi V."/>
            <person name="Fowler G."/>
            <person name="Nazareth L."/>
            <person name="Reid J."/>
            <person name="Worley K."/>
            <person name="Petrosino J."/>
            <person name="Highlander S."/>
            <person name="Gibbs R."/>
        </authorList>
    </citation>
    <scope>NUCLEOTIDE SEQUENCE [LARGE SCALE GENOMIC DNA]</scope>
    <source>
        <strain evidence="11 12">DSM 3986</strain>
    </source>
</reference>
<dbReference type="Gene3D" id="3.60.70.12">
    <property type="entry name" value="L-amino peptidase D-ALA esterase/amidase"/>
    <property type="match status" value="1"/>
</dbReference>
<feature type="binding site" evidence="10">
    <location>
        <position position="277"/>
    </location>
    <ligand>
        <name>substrate</name>
    </ligand>
</feature>
<feature type="binding site" evidence="10">
    <location>
        <position position="179"/>
    </location>
    <ligand>
        <name>substrate</name>
    </ligand>
</feature>
<dbReference type="EMBL" id="AEPW01000014">
    <property type="protein sequence ID" value="EFU77492.1"/>
    <property type="molecule type" value="Genomic_DNA"/>
</dbReference>
<keyword evidence="8 10" id="KW-0012">Acyltransferase</keyword>
<dbReference type="NCBIfam" id="NF003802">
    <property type="entry name" value="PRK05388.1"/>
    <property type="match status" value="1"/>
</dbReference>
<feature type="site" description="Involved in the stabilization of negative charge on the oxyanion by the formation of the oxyanion hole" evidence="10">
    <location>
        <position position="115"/>
    </location>
</feature>
<dbReference type="EC" id="2.3.1.1" evidence="10"/>
<evidence type="ECO:0000256" key="8">
    <source>
        <dbReference type="ARBA" id="ARBA00023315"/>
    </source>
</evidence>
<comment type="pathway">
    <text evidence="10">Amino-acid biosynthesis; L-arginine biosynthesis; N(2)-acetyl-L-ornithine from L-glutamate: step 1/4.</text>
</comment>
<feature type="binding site" evidence="10">
    <location>
        <position position="408"/>
    </location>
    <ligand>
        <name>substrate</name>
    </ligand>
</feature>
<keyword evidence="3 10" id="KW-0055">Arginine biosynthesis</keyword>
<evidence type="ECO:0000313" key="11">
    <source>
        <dbReference type="EMBL" id="EFU77492.1"/>
    </source>
</evidence>
<comment type="catalytic activity">
    <reaction evidence="10">
        <text>L-glutamate + acetyl-CoA = N-acetyl-L-glutamate + CoA + H(+)</text>
        <dbReference type="Rhea" id="RHEA:24292"/>
        <dbReference type="ChEBI" id="CHEBI:15378"/>
        <dbReference type="ChEBI" id="CHEBI:29985"/>
        <dbReference type="ChEBI" id="CHEBI:44337"/>
        <dbReference type="ChEBI" id="CHEBI:57287"/>
        <dbReference type="ChEBI" id="CHEBI:57288"/>
        <dbReference type="EC" id="2.3.1.1"/>
    </reaction>
</comment>
<dbReference type="FunFam" id="3.60.70.12:FF:000001">
    <property type="entry name" value="Arginine biosynthesis bifunctional protein ArgJ, chloroplastic"/>
    <property type="match status" value="1"/>
</dbReference>
<keyword evidence="4 10" id="KW-0028">Amino-acid biosynthesis</keyword>
<name>E6LKU6_9FIRM</name>
<dbReference type="eggNOG" id="COG1364">
    <property type="taxonomic scope" value="Bacteria"/>
</dbReference>
<dbReference type="InterPro" id="IPR042195">
    <property type="entry name" value="ArgJ_beta_C"/>
</dbReference>
<feature type="active site" description="Nucleophile" evidence="10">
    <location>
        <position position="190"/>
    </location>
</feature>
<sequence>MKIIKGGICAAKGFFASATEANIKYKNRTDMAMIFSKVPAISAGTYTTNLVKAAPVLWDRKITDSETYVNAIVINSGIANACTKDEGMEYCKMSAKKAADKLGVGENSILLASTGVIGMQLPIDRICAGIESLSNSLEQSERAANEAAKAIMTTDTVSKEVAIEFEISGKPVKMGAMCKGSGMVHLNMCTMLGFITTDVNISKELLLKALKEDVVDTFNMVSVDGDTSTNDSLIILANGLADNEKIVNENSEEYKTFKHNLNFVTTALSKMIAGDGEGATALFEVVVKGAKTKEAARTLAKSVVTSSLTKAAIFGHDANWGRILCALGYSGEKFDPDNMELYFESENGRILIYKDGVSVGFDEKEATKILSAKEVRAVVDLNMGDFDATAWGCDLTFDYIKINADYRS</sequence>
<feature type="binding site" evidence="10">
    <location>
        <position position="153"/>
    </location>
    <ligand>
        <name>substrate</name>
    </ligand>
</feature>
<feature type="binding site" evidence="10">
    <location>
        <position position="403"/>
    </location>
    <ligand>
        <name>substrate</name>
    </ligand>
</feature>
<dbReference type="HOGENOM" id="CLU_027172_1_0_9"/>
<comment type="caution">
    <text evidence="11">The sequence shown here is derived from an EMBL/GenBank/DDBJ whole genome shotgun (WGS) entry which is preliminary data.</text>
</comment>
<dbReference type="NCBIfam" id="TIGR00120">
    <property type="entry name" value="ArgJ"/>
    <property type="match status" value="1"/>
</dbReference>
<dbReference type="CDD" id="cd02152">
    <property type="entry name" value="OAT"/>
    <property type="match status" value="1"/>
</dbReference>
<dbReference type="GO" id="GO:0004358">
    <property type="term" value="F:L-glutamate N-acetyltransferase activity, acting on acetyl-L-ornithine as donor"/>
    <property type="evidence" value="ECO:0007669"/>
    <property type="project" value="UniProtKB-UniRule"/>
</dbReference>
<evidence type="ECO:0000256" key="4">
    <source>
        <dbReference type="ARBA" id="ARBA00022605"/>
    </source>
</evidence>
<comment type="caution">
    <text evidence="10">Lacks conserved residue(s) required for the propagation of feature annotation.</text>
</comment>
<dbReference type="Pfam" id="PF01960">
    <property type="entry name" value="ArgJ"/>
    <property type="match status" value="1"/>
</dbReference>
<dbReference type="PANTHER" id="PTHR23100:SF0">
    <property type="entry name" value="ARGININE BIOSYNTHESIS BIFUNCTIONAL PROTEIN ARGJ, MITOCHONDRIAL"/>
    <property type="match status" value="1"/>
</dbReference>
<comment type="subunit">
    <text evidence="2 10">Heterotetramer of two alpha and two beta chains.</text>
</comment>
<dbReference type="PANTHER" id="PTHR23100">
    <property type="entry name" value="ARGININE BIOSYNTHESIS BIFUNCTIONAL PROTEIN ARGJ"/>
    <property type="match status" value="1"/>
</dbReference>
<feature type="binding site" evidence="10">
    <location>
        <position position="190"/>
    </location>
    <ligand>
        <name>substrate</name>
    </ligand>
</feature>
<evidence type="ECO:0000256" key="1">
    <source>
        <dbReference type="ARBA" id="ARBA00006774"/>
    </source>
</evidence>
<dbReference type="FunFam" id="3.10.20.340:FF:000001">
    <property type="entry name" value="Arginine biosynthesis bifunctional protein ArgJ, chloroplastic"/>
    <property type="match status" value="1"/>
</dbReference>
<evidence type="ECO:0000256" key="5">
    <source>
        <dbReference type="ARBA" id="ARBA00022679"/>
    </source>
</evidence>
<dbReference type="HAMAP" id="MF_01106">
    <property type="entry name" value="ArgJ"/>
    <property type="match status" value="1"/>
</dbReference>
<evidence type="ECO:0000256" key="3">
    <source>
        <dbReference type="ARBA" id="ARBA00022571"/>
    </source>
</evidence>
<feature type="chain" id="PRO_5023363903" description="Arginine biosynthesis bifunctional protein ArgJ alpha chain" evidence="10">
    <location>
        <begin position="1"/>
        <end position="189"/>
    </location>
</feature>
<keyword evidence="10" id="KW-0963">Cytoplasm</keyword>
<evidence type="ECO:0000256" key="10">
    <source>
        <dbReference type="HAMAP-Rule" id="MF_01106"/>
    </source>
</evidence>
<comment type="catalytic activity">
    <reaction evidence="9 10">
        <text>N(2)-acetyl-L-ornithine + L-glutamate = N-acetyl-L-glutamate + L-ornithine</text>
        <dbReference type="Rhea" id="RHEA:15349"/>
        <dbReference type="ChEBI" id="CHEBI:29985"/>
        <dbReference type="ChEBI" id="CHEBI:44337"/>
        <dbReference type="ChEBI" id="CHEBI:46911"/>
        <dbReference type="ChEBI" id="CHEBI:57805"/>
        <dbReference type="EC" id="2.3.1.35"/>
    </reaction>
</comment>
<dbReference type="InterPro" id="IPR016117">
    <property type="entry name" value="ArgJ-like_dom_sf"/>
</dbReference>
<accession>E6LKU6</accession>
<evidence type="ECO:0000313" key="12">
    <source>
        <dbReference type="Proteomes" id="UP000003434"/>
    </source>
</evidence>
<dbReference type="GO" id="GO:0006592">
    <property type="term" value="P:ornithine biosynthetic process"/>
    <property type="evidence" value="ECO:0007669"/>
    <property type="project" value="TreeGrafter"/>
</dbReference>
<feature type="chain" id="PRO_5023363904" description="Arginine biosynthesis bifunctional protein ArgJ beta chain" evidence="10">
    <location>
        <begin position="190"/>
        <end position="408"/>
    </location>
</feature>
<protein>
    <recommendedName>
        <fullName evidence="10">Arginine biosynthesis bifunctional protein ArgJ</fullName>
    </recommendedName>
    <domain>
        <recommendedName>
            <fullName evidence="10">Glutamate N-acetyltransferase</fullName>
            <ecNumber evidence="10">2.3.1.35</ecNumber>
        </recommendedName>
        <alternativeName>
            <fullName evidence="10">Ornithine acetyltransferase</fullName>
            <shortName evidence="10">OATase</shortName>
        </alternativeName>
        <alternativeName>
            <fullName evidence="10">Ornithine transacetylase</fullName>
        </alternativeName>
    </domain>
    <domain>
        <recommendedName>
            <fullName evidence="10">Amino-acid acetyltransferase</fullName>
            <ecNumber evidence="10">2.3.1.1</ecNumber>
        </recommendedName>
        <alternativeName>
            <fullName evidence="10">N-acetylglutamate synthase</fullName>
            <shortName evidence="10">AGSase</shortName>
        </alternativeName>
    </domain>
    <component>
        <recommendedName>
            <fullName evidence="10">Arginine biosynthesis bifunctional protein ArgJ alpha chain</fullName>
        </recommendedName>
    </component>
    <component>
        <recommendedName>
            <fullName evidence="10">Arginine biosynthesis bifunctional protein ArgJ beta chain</fullName>
        </recommendedName>
    </component>
</protein>
<gene>
    <name evidence="10 11" type="primary">argJ</name>
    <name evidence="11" type="ORF">HMPREF0381_0581</name>
</gene>
<dbReference type="Proteomes" id="UP000003434">
    <property type="component" value="Unassembled WGS sequence"/>
</dbReference>
<dbReference type="UniPathway" id="UPA00068">
    <property type="reaction ID" value="UER00106"/>
</dbReference>
<keyword evidence="5 10" id="KW-0808">Transferase</keyword>
<dbReference type="GO" id="GO:0004042">
    <property type="term" value="F:L-glutamate N-acetyltransferase activity"/>
    <property type="evidence" value="ECO:0007669"/>
    <property type="project" value="UniProtKB-UniRule"/>
</dbReference>
<dbReference type="Gene3D" id="3.10.20.340">
    <property type="entry name" value="ArgJ beta chain, C-terminal domain"/>
    <property type="match status" value="1"/>
</dbReference>
<dbReference type="RefSeq" id="WP_008750351.1">
    <property type="nucleotide sequence ID" value="NZ_GL622296.1"/>
</dbReference>
<dbReference type="InterPro" id="IPR002813">
    <property type="entry name" value="Arg_biosynth_ArgJ"/>
</dbReference>
<evidence type="ECO:0000256" key="7">
    <source>
        <dbReference type="ARBA" id="ARBA00023268"/>
    </source>
</evidence>
<dbReference type="SUPFAM" id="SSF56266">
    <property type="entry name" value="DmpA/ArgJ-like"/>
    <property type="match status" value="1"/>
</dbReference>
<dbReference type="EC" id="2.3.1.35" evidence="10"/>
<comment type="subcellular location">
    <subcellularLocation>
        <location evidence="10">Cytoplasm</location>
    </subcellularLocation>
</comment>
<organism evidence="11 12">
    <name type="scientific">Lachnoanaerobaculum saburreum DSM 3986</name>
    <dbReference type="NCBI Taxonomy" id="887325"/>
    <lineage>
        <taxon>Bacteria</taxon>
        <taxon>Bacillati</taxon>
        <taxon>Bacillota</taxon>
        <taxon>Clostridia</taxon>
        <taxon>Lachnospirales</taxon>
        <taxon>Lachnospiraceae</taxon>
        <taxon>Lachnoanaerobaculum</taxon>
    </lineage>
</organism>
<proteinExistence type="inferred from homology"/>
<evidence type="ECO:0000256" key="2">
    <source>
        <dbReference type="ARBA" id="ARBA00011475"/>
    </source>
</evidence>
<comment type="function">
    <text evidence="10">Catalyzes two activities which are involved in the cyclic version of arginine biosynthesis: the synthesis of N-acetylglutamate from glutamate and acetyl-CoA as the acetyl donor, and of ornithine by transacetylation between N(2)-acetylornithine and glutamate.</text>
</comment>
<keyword evidence="7 10" id="KW-0511">Multifunctional enzyme</keyword>
<keyword evidence="6 10" id="KW-0068">Autocatalytic cleavage</keyword>